<protein>
    <submittedName>
        <fullName evidence="2">Uncharacterized protein</fullName>
    </submittedName>
</protein>
<evidence type="ECO:0000313" key="3">
    <source>
        <dbReference type="Proteomes" id="UP001177670"/>
    </source>
</evidence>
<dbReference type="EMBL" id="JAHYIQ010000023">
    <property type="protein sequence ID" value="KAK1122240.1"/>
    <property type="molecule type" value="Genomic_DNA"/>
</dbReference>
<name>A0AA40KJ33_9HYME</name>
<organism evidence="2 3">
    <name type="scientific">Melipona bicolor</name>
    <dbReference type="NCBI Taxonomy" id="60889"/>
    <lineage>
        <taxon>Eukaryota</taxon>
        <taxon>Metazoa</taxon>
        <taxon>Ecdysozoa</taxon>
        <taxon>Arthropoda</taxon>
        <taxon>Hexapoda</taxon>
        <taxon>Insecta</taxon>
        <taxon>Pterygota</taxon>
        <taxon>Neoptera</taxon>
        <taxon>Endopterygota</taxon>
        <taxon>Hymenoptera</taxon>
        <taxon>Apocrita</taxon>
        <taxon>Aculeata</taxon>
        <taxon>Apoidea</taxon>
        <taxon>Anthophila</taxon>
        <taxon>Apidae</taxon>
        <taxon>Melipona</taxon>
    </lineage>
</organism>
<feature type="region of interest" description="Disordered" evidence="1">
    <location>
        <begin position="19"/>
        <end position="58"/>
    </location>
</feature>
<accession>A0AA40KJ33</accession>
<evidence type="ECO:0000256" key="1">
    <source>
        <dbReference type="SAM" id="MobiDB-lite"/>
    </source>
</evidence>
<proteinExistence type="predicted"/>
<sequence length="86" mass="9784">MKSNMNIFNTFVAQRELDEFPAGPKFRSQNDRAAERQSAKAAERQSARAPERKQSDQLGNDEIRVGTCVVCDLKFSNLRVIIKQNI</sequence>
<dbReference type="Proteomes" id="UP001177670">
    <property type="component" value="Unassembled WGS sequence"/>
</dbReference>
<keyword evidence="3" id="KW-1185">Reference proteome</keyword>
<feature type="compositionally biased region" description="Basic and acidic residues" evidence="1">
    <location>
        <begin position="28"/>
        <end position="55"/>
    </location>
</feature>
<dbReference type="AlphaFoldDB" id="A0AA40KJ33"/>
<evidence type="ECO:0000313" key="2">
    <source>
        <dbReference type="EMBL" id="KAK1122240.1"/>
    </source>
</evidence>
<comment type="caution">
    <text evidence="2">The sequence shown here is derived from an EMBL/GenBank/DDBJ whole genome shotgun (WGS) entry which is preliminary data.</text>
</comment>
<reference evidence="2" key="1">
    <citation type="submission" date="2021-10" db="EMBL/GenBank/DDBJ databases">
        <title>Melipona bicolor Genome sequencing and assembly.</title>
        <authorList>
            <person name="Araujo N.S."/>
            <person name="Arias M.C."/>
        </authorList>
    </citation>
    <scope>NUCLEOTIDE SEQUENCE</scope>
    <source>
        <strain evidence="2">USP_2M_L1-L4_2017</strain>
        <tissue evidence="2">Whole body</tissue>
    </source>
</reference>
<gene>
    <name evidence="2" type="ORF">K0M31_009463</name>
</gene>